<evidence type="ECO:0000313" key="2">
    <source>
        <dbReference type="EMBL" id="MPC29914.1"/>
    </source>
</evidence>
<protein>
    <submittedName>
        <fullName evidence="2">Uncharacterized protein</fullName>
    </submittedName>
</protein>
<feature type="region of interest" description="Disordered" evidence="1">
    <location>
        <begin position="31"/>
        <end position="54"/>
    </location>
</feature>
<comment type="caution">
    <text evidence="2">The sequence shown here is derived from an EMBL/GenBank/DDBJ whole genome shotgun (WGS) entry which is preliminary data.</text>
</comment>
<gene>
    <name evidence="2" type="ORF">E2C01_023167</name>
</gene>
<accession>A0A5B7EAU3</accession>
<organism evidence="2 3">
    <name type="scientific">Portunus trituberculatus</name>
    <name type="common">Swimming crab</name>
    <name type="synonym">Neptunus trituberculatus</name>
    <dbReference type="NCBI Taxonomy" id="210409"/>
    <lineage>
        <taxon>Eukaryota</taxon>
        <taxon>Metazoa</taxon>
        <taxon>Ecdysozoa</taxon>
        <taxon>Arthropoda</taxon>
        <taxon>Crustacea</taxon>
        <taxon>Multicrustacea</taxon>
        <taxon>Malacostraca</taxon>
        <taxon>Eumalacostraca</taxon>
        <taxon>Eucarida</taxon>
        <taxon>Decapoda</taxon>
        <taxon>Pleocyemata</taxon>
        <taxon>Brachyura</taxon>
        <taxon>Eubrachyura</taxon>
        <taxon>Portunoidea</taxon>
        <taxon>Portunidae</taxon>
        <taxon>Portuninae</taxon>
        <taxon>Portunus</taxon>
    </lineage>
</organism>
<dbReference type="Proteomes" id="UP000324222">
    <property type="component" value="Unassembled WGS sequence"/>
</dbReference>
<name>A0A5B7EAU3_PORTR</name>
<keyword evidence="3" id="KW-1185">Reference proteome</keyword>
<dbReference type="AlphaFoldDB" id="A0A5B7EAU3"/>
<sequence length="174" mass="18810">MMYVYTVLAAAGEATSHCLPCTTGPRVTCGRSKAESTTPGRRRHCAVTPDSAEPPGWLPRESSLRWPAAANRPCLLLHPSPPMPVFGLACAASLRHHHDTLRPARCAAPRFVRLAKTLITAGRVAEGVASTQMVTGTPVFPQWWRRRRRRSGGEHGGHESMGERGERGGRAAAT</sequence>
<proteinExistence type="predicted"/>
<feature type="region of interest" description="Disordered" evidence="1">
    <location>
        <begin position="145"/>
        <end position="174"/>
    </location>
</feature>
<evidence type="ECO:0000313" key="3">
    <source>
        <dbReference type="Proteomes" id="UP000324222"/>
    </source>
</evidence>
<reference evidence="2 3" key="1">
    <citation type="submission" date="2019-05" db="EMBL/GenBank/DDBJ databases">
        <title>Another draft genome of Portunus trituberculatus and its Hox gene families provides insights of decapod evolution.</title>
        <authorList>
            <person name="Jeong J.-H."/>
            <person name="Song I."/>
            <person name="Kim S."/>
            <person name="Choi T."/>
            <person name="Kim D."/>
            <person name="Ryu S."/>
            <person name="Kim W."/>
        </authorList>
    </citation>
    <scope>NUCLEOTIDE SEQUENCE [LARGE SCALE GENOMIC DNA]</scope>
    <source>
        <tissue evidence="2">Muscle</tissue>
    </source>
</reference>
<dbReference type="EMBL" id="VSRR010002159">
    <property type="protein sequence ID" value="MPC29914.1"/>
    <property type="molecule type" value="Genomic_DNA"/>
</dbReference>
<feature type="compositionally biased region" description="Basic and acidic residues" evidence="1">
    <location>
        <begin position="151"/>
        <end position="174"/>
    </location>
</feature>
<evidence type="ECO:0000256" key="1">
    <source>
        <dbReference type="SAM" id="MobiDB-lite"/>
    </source>
</evidence>